<sequence>MTLDQSAKNYFRLAGVTIVDWAVNNGFSPALVYAVLSGRRKCVRGKSYEIAMALQAKIQEAEHLEEKKMD</sequence>
<protein>
    <submittedName>
        <fullName evidence="1">DNA-binding protein</fullName>
    </submittedName>
</protein>
<evidence type="ECO:0000313" key="2">
    <source>
        <dbReference type="Proteomes" id="UP000433309"/>
    </source>
</evidence>
<comment type="caution">
    <text evidence="1">The sequence shown here is derived from an EMBL/GenBank/DDBJ whole genome shotgun (WGS) entry which is preliminary data.</text>
</comment>
<dbReference type="Proteomes" id="UP000433309">
    <property type="component" value="Unassembled WGS sequence"/>
</dbReference>
<accession>A0A6I2KXD3</accession>
<gene>
    <name evidence="1" type="ORF">GJ699_09360</name>
</gene>
<keyword evidence="1" id="KW-0238">DNA-binding</keyword>
<dbReference type="RefSeq" id="WP_154375402.1">
    <property type="nucleotide sequence ID" value="NZ_WKJK01000004.1"/>
</dbReference>
<dbReference type="NCBIfam" id="TIGR04111">
    <property type="entry name" value="BcepMu_gp16"/>
    <property type="match status" value="1"/>
</dbReference>
<keyword evidence="2" id="KW-1185">Reference proteome</keyword>
<reference evidence="1 2" key="1">
    <citation type="submission" date="2019-11" db="EMBL/GenBank/DDBJ databases">
        <title>Novel species isolated from a subtropical stream in China.</title>
        <authorList>
            <person name="Lu H."/>
        </authorList>
    </citation>
    <scope>NUCLEOTIDE SEQUENCE [LARGE SCALE GENOMIC DNA]</scope>
    <source>
        <strain evidence="1 2">FT80W</strain>
    </source>
</reference>
<dbReference type="AlphaFoldDB" id="A0A6I2KXD3"/>
<organism evidence="1 2">
    <name type="scientific">Duganella guangzhouensis</name>
    <dbReference type="NCBI Taxonomy" id="2666084"/>
    <lineage>
        <taxon>Bacteria</taxon>
        <taxon>Pseudomonadati</taxon>
        <taxon>Pseudomonadota</taxon>
        <taxon>Betaproteobacteria</taxon>
        <taxon>Burkholderiales</taxon>
        <taxon>Oxalobacteraceae</taxon>
        <taxon>Telluria group</taxon>
        <taxon>Duganella</taxon>
    </lineage>
</organism>
<dbReference type="EMBL" id="WKJK01000004">
    <property type="protein sequence ID" value="MRW90190.1"/>
    <property type="molecule type" value="Genomic_DNA"/>
</dbReference>
<proteinExistence type="predicted"/>
<dbReference type="InterPro" id="IPR026365">
    <property type="entry name" value="BcepMu_gp16"/>
</dbReference>
<dbReference type="GO" id="GO:0003677">
    <property type="term" value="F:DNA binding"/>
    <property type="evidence" value="ECO:0007669"/>
    <property type="project" value="UniProtKB-KW"/>
</dbReference>
<name>A0A6I2KXD3_9BURK</name>
<evidence type="ECO:0000313" key="1">
    <source>
        <dbReference type="EMBL" id="MRW90190.1"/>
    </source>
</evidence>